<dbReference type="AlphaFoldDB" id="A0AA42AYC2"/>
<reference evidence="1" key="1">
    <citation type="submission" date="2022-03" db="EMBL/GenBank/DDBJ databases">
        <title>A functionally conserved STORR gene fusion in Papaver species that diverged 16.8 million years ago.</title>
        <authorList>
            <person name="Catania T."/>
        </authorList>
    </citation>
    <scope>NUCLEOTIDE SEQUENCE</scope>
    <source>
        <strain evidence="1">S-191538</strain>
    </source>
</reference>
<protein>
    <submittedName>
        <fullName evidence="1">Uncharacterized protein</fullName>
    </submittedName>
</protein>
<name>A0AA42AYC2_PAPNU</name>
<proteinExistence type="predicted"/>
<sequence length="53" mass="5761">MVAAIAQHHVVEAEPGFGGCHAKCTDEYKNIVGDALLIGDAEENHRWATISER</sequence>
<keyword evidence="2" id="KW-1185">Reference proteome</keyword>
<evidence type="ECO:0000313" key="2">
    <source>
        <dbReference type="Proteomes" id="UP001177140"/>
    </source>
</evidence>
<dbReference type="EMBL" id="JAJJMA010256824">
    <property type="protein sequence ID" value="MCL7044310.1"/>
    <property type="molecule type" value="Genomic_DNA"/>
</dbReference>
<evidence type="ECO:0000313" key="1">
    <source>
        <dbReference type="EMBL" id="MCL7044310.1"/>
    </source>
</evidence>
<gene>
    <name evidence="1" type="ORF">MKW94_026402</name>
</gene>
<dbReference type="Proteomes" id="UP001177140">
    <property type="component" value="Unassembled WGS sequence"/>
</dbReference>
<comment type="caution">
    <text evidence="1">The sequence shown here is derived from an EMBL/GenBank/DDBJ whole genome shotgun (WGS) entry which is preliminary data.</text>
</comment>
<organism evidence="1 2">
    <name type="scientific">Papaver nudicaule</name>
    <name type="common">Iceland poppy</name>
    <dbReference type="NCBI Taxonomy" id="74823"/>
    <lineage>
        <taxon>Eukaryota</taxon>
        <taxon>Viridiplantae</taxon>
        <taxon>Streptophyta</taxon>
        <taxon>Embryophyta</taxon>
        <taxon>Tracheophyta</taxon>
        <taxon>Spermatophyta</taxon>
        <taxon>Magnoliopsida</taxon>
        <taxon>Ranunculales</taxon>
        <taxon>Papaveraceae</taxon>
        <taxon>Papaveroideae</taxon>
        <taxon>Papaver</taxon>
    </lineage>
</organism>
<accession>A0AA42AYC2</accession>